<evidence type="ECO:0000259" key="4">
    <source>
        <dbReference type="PROSITE" id="PS00624"/>
    </source>
</evidence>
<protein>
    <recommendedName>
        <fullName evidence="4">Glucose-methanol-choline oxidoreductase N-terminal domain-containing protein</fullName>
    </recommendedName>
</protein>
<dbReference type="InterPro" id="IPR000172">
    <property type="entry name" value="GMC_OxRdtase_N"/>
</dbReference>
<keyword evidence="2" id="KW-0274">FAD</keyword>
<sequence>MKSFSYLALLSALAPFTEAGVDQNGIDVLVDRVPVQNTFPQTGPTLKAAPPPKKEYEYIVVGSGPGGSPLAVNLAKAGHSVLLIDAGGDYGHLREVESPALANPSSERNEVSWGFFTRHYEDETMLLKDRKLTYMTPSGQYYSGVNPPNGSVPLGTFYPRYGGLGGCSEHNALVSLLPSKNDFDFLAELTGDDSWNNDNMRQYFEKIENLEYKVSDKEGHGTDGYIDITVDPVGIATQDIKLTAALLGAAKAFGVETDALEAAVNSTIATANARGNVDPFAELLPLDVSKPMADALNSMLFQDINLVAEDRDKQKIFAQLPMHMDNLHYRRSSPRDYVYDTVNAKNKDGSKKYKLDVALNTLVTKVTFDIPKKKSSCTKPKANGVEYLYGQSLYRADPRSSLTVDSGTPGSVKATKEVIVAGGAFNSPQILKLSGVGPKEELEKFNISVVVDLPGVGENLQDRLEVSVNANYPTNFTRILACTYLATEDDPCWSQYVNPNNTGAAKGTYASNQVFAGAFWTSSYSDDGEQDLWIGGFPALFTGFYPGYSSNAATADNKTWWSWLVLKAHTRNNAGTVKLASANPRDTPTHHLPHLYETDEQLKEWVKEEAWGHHASCSNKIGAASDPMAVLDGNFKVRGTRGLRVVDASVFPKIPGTFVVVPIMMISEKASAAILSGK</sequence>
<dbReference type="Proteomes" id="UP001148614">
    <property type="component" value="Unassembled WGS sequence"/>
</dbReference>
<feature type="binding site" evidence="2">
    <location>
        <position position="363"/>
    </location>
    <ligand>
        <name>FAD</name>
        <dbReference type="ChEBI" id="CHEBI:57692"/>
    </ligand>
</feature>
<dbReference type="Gene3D" id="3.30.560.10">
    <property type="entry name" value="Glucose Oxidase, domain 3"/>
    <property type="match status" value="2"/>
</dbReference>
<dbReference type="Pfam" id="PF05199">
    <property type="entry name" value="GMC_oxred_C"/>
    <property type="match status" value="1"/>
</dbReference>
<reference evidence="5" key="1">
    <citation type="submission" date="2022-07" db="EMBL/GenBank/DDBJ databases">
        <title>Genome Sequence of Xylaria arbuscula.</title>
        <authorList>
            <person name="Buettner E."/>
        </authorList>
    </citation>
    <scope>NUCLEOTIDE SEQUENCE</scope>
    <source>
        <strain evidence="5">VT107</strain>
    </source>
</reference>
<feature type="chain" id="PRO_5040929909" description="Glucose-methanol-choline oxidoreductase N-terminal domain-containing protein" evidence="3">
    <location>
        <begin position="20"/>
        <end position="678"/>
    </location>
</feature>
<dbReference type="InterPro" id="IPR007867">
    <property type="entry name" value="GMC_OxRtase_C"/>
</dbReference>
<feature type="binding site" evidence="2">
    <location>
        <begin position="171"/>
        <end position="174"/>
    </location>
    <ligand>
        <name>FAD</name>
        <dbReference type="ChEBI" id="CHEBI:57692"/>
    </ligand>
</feature>
<accession>A0A9W8NM47</accession>
<dbReference type="InterPro" id="IPR012132">
    <property type="entry name" value="GMC_OxRdtase"/>
</dbReference>
<keyword evidence="3" id="KW-0732">Signal</keyword>
<dbReference type="InterPro" id="IPR036188">
    <property type="entry name" value="FAD/NAD-bd_sf"/>
</dbReference>
<feature type="domain" description="Glucose-methanol-choline oxidoreductase N-terminal" evidence="4">
    <location>
        <begin position="423"/>
        <end position="437"/>
    </location>
</feature>
<dbReference type="PANTHER" id="PTHR11552:SF100">
    <property type="entry name" value="DEHYDROGENASE, PUTATIVE (AFU_ORTHOLOGUE AFUA_5G00630)-RELATED"/>
    <property type="match status" value="1"/>
</dbReference>
<evidence type="ECO:0000313" key="5">
    <source>
        <dbReference type="EMBL" id="KAJ3579738.1"/>
    </source>
</evidence>
<evidence type="ECO:0000256" key="2">
    <source>
        <dbReference type="PIRSR" id="PIRSR000137-2"/>
    </source>
</evidence>
<comment type="caution">
    <text evidence="5">The sequence shown here is derived from an EMBL/GenBank/DDBJ whole genome shotgun (WGS) entry which is preliminary data.</text>
</comment>
<dbReference type="Pfam" id="PF00732">
    <property type="entry name" value="GMC_oxred_N"/>
    <property type="match status" value="1"/>
</dbReference>
<proteinExistence type="inferred from homology"/>
<evidence type="ECO:0000256" key="3">
    <source>
        <dbReference type="SAM" id="SignalP"/>
    </source>
</evidence>
<dbReference type="PANTHER" id="PTHR11552">
    <property type="entry name" value="GLUCOSE-METHANOL-CHOLINE GMC OXIDOREDUCTASE"/>
    <property type="match status" value="1"/>
</dbReference>
<dbReference type="Gene3D" id="3.50.50.60">
    <property type="entry name" value="FAD/NAD(P)-binding domain"/>
    <property type="match status" value="3"/>
</dbReference>
<comment type="cofactor">
    <cofactor evidence="2">
        <name>FAD</name>
        <dbReference type="ChEBI" id="CHEBI:57692"/>
    </cofactor>
</comment>
<dbReference type="EMBL" id="JANPWZ010000063">
    <property type="protein sequence ID" value="KAJ3579738.1"/>
    <property type="molecule type" value="Genomic_DNA"/>
</dbReference>
<keyword evidence="6" id="KW-1185">Reference proteome</keyword>
<feature type="signal peptide" evidence="3">
    <location>
        <begin position="1"/>
        <end position="19"/>
    </location>
</feature>
<keyword evidence="2" id="KW-0285">Flavoprotein</keyword>
<comment type="similarity">
    <text evidence="1">Belongs to the GMC oxidoreductase family.</text>
</comment>
<dbReference type="GO" id="GO:0016614">
    <property type="term" value="F:oxidoreductase activity, acting on CH-OH group of donors"/>
    <property type="evidence" value="ECO:0007669"/>
    <property type="project" value="InterPro"/>
</dbReference>
<name>A0A9W8NM47_9PEZI</name>
<dbReference type="Gene3D" id="3.30.410.40">
    <property type="match status" value="1"/>
</dbReference>
<dbReference type="PIRSF" id="PIRSF000137">
    <property type="entry name" value="Alcohol_oxidase"/>
    <property type="match status" value="1"/>
</dbReference>
<dbReference type="VEuPathDB" id="FungiDB:F4678DRAFT_298695"/>
<dbReference type="PROSITE" id="PS00624">
    <property type="entry name" value="GMC_OXRED_2"/>
    <property type="match status" value="1"/>
</dbReference>
<organism evidence="5 6">
    <name type="scientific">Xylaria arbuscula</name>
    <dbReference type="NCBI Taxonomy" id="114810"/>
    <lineage>
        <taxon>Eukaryota</taxon>
        <taxon>Fungi</taxon>
        <taxon>Dikarya</taxon>
        <taxon>Ascomycota</taxon>
        <taxon>Pezizomycotina</taxon>
        <taxon>Sordariomycetes</taxon>
        <taxon>Xylariomycetidae</taxon>
        <taxon>Xylariales</taxon>
        <taxon>Xylariaceae</taxon>
        <taxon>Xylaria</taxon>
    </lineage>
</organism>
<dbReference type="SUPFAM" id="SSF51905">
    <property type="entry name" value="FAD/NAD(P)-binding domain"/>
    <property type="match status" value="1"/>
</dbReference>
<evidence type="ECO:0000313" key="6">
    <source>
        <dbReference type="Proteomes" id="UP001148614"/>
    </source>
</evidence>
<gene>
    <name evidence="5" type="ORF">NPX13_g823</name>
</gene>
<evidence type="ECO:0000256" key="1">
    <source>
        <dbReference type="ARBA" id="ARBA00010790"/>
    </source>
</evidence>
<dbReference type="GO" id="GO:0050660">
    <property type="term" value="F:flavin adenine dinucleotide binding"/>
    <property type="evidence" value="ECO:0007669"/>
    <property type="project" value="InterPro"/>
</dbReference>
<dbReference type="AlphaFoldDB" id="A0A9W8NM47"/>